<reference evidence="1" key="1">
    <citation type="submission" date="2020-10" db="EMBL/GenBank/DDBJ databases">
        <title>High-Quality Genome Resource of Clonostachys rosea strain S41 by Oxford Nanopore Long-Read Sequencing.</title>
        <authorList>
            <person name="Wang H."/>
        </authorList>
    </citation>
    <scope>NUCLEOTIDE SEQUENCE</scope>
    <source>
        <strain evidence="1">S41</strain>
    </source>
</reference>
<comment type="caution">
    <text evidence="1">The sequence shown here is derived from an EMBL/GenBank/DDBJ whole genome shotgun (WGS) entry which is preliminary data.</text>
</comment>
<proteinExistence type="predicted"/>
<gene>
    <name evidence="1" type="ORF">IM811_011877</name>
</gene>
<dbReference type="AlphaFoldDB" id="A0A8H7NC42"/>
<dbReference type="Proteomes" id="UP000616885">
    <property type="component" value="Unassembled WGS sequence"/>
</dbReference>
<accession>A0A8H7NC42</accession>
<name>A0A8H7NC42_BIOOC</name>
<evidence type="ECO:0000313" key="2">
    <source>
        <dbReference type="Proteomes" id="UP000616885"/>
    </source>
</evidence>
<protein>
    <submittedName>
        <fullName evidence="1">Uncharacterized protein</fullName>
    </submittedName>
</protein>
<evidence type="ECO:0000313" key="1">
    <source>
        <dbReference type="EMBL" id="KAF9753119.1"/>
    </source>
</evidence>
<sequence>MKGAYGWEGSGTKGDTQIEAFLLRTGRMKLFGKMGVAATWSSQRPGRSSQEHTKQVDIALSQFQIQARLTRTRALAIHHLLIPTAACLSWAAAAWRDSHIVLACSDTVHGWDMCTVNRPVWCHNAQQPVCRSV</sequence>
<dbReference type="EMBL" id="JADCTT010000004">
    <property type="protein sequence ID" value="KAF9753119.1"/>
    <property type="molecule type" value="Genomic_DNA"/>
</dbReference>
<organism evidence="1 2">
    <name type="scientific">Bionectria ochroleuca</name>
    <name type="common">Gliocladium roseum</name>
    <dbReference type="NCBI Taxonomy" id="29856"/>
    <lineage>
        <taxon>Eukaryota</taxon>
        <taxon>Fungi</taxon>
        <taxon>Dikarya</taxon>
        <taxon>Ascomycota</taxon>
        <taxon>Pezizomycotina</taxon>
        <taxon>Sordariomycetes</taxon>
        <taxon>Hypocreomycetidae</taxon>
        <taxon>Hypocreales</taxon>
        <taxon>Bionectriaceae</taxon>
        <taxon>Clonostachys</taxon>
    </lineage>
</organism>